<feature type="compositionally biased region" description="Low complexity" evidence="1">
    <location>
        <begin position="152"/>
        <end position="173"/>
    </location>
</feature>
<name>Q6YYI7_ORYSJ</name>
<reference evidence="3" key="2">
    <citation type="journal article" date="2008" name="Nucleic Acids Res.">
        <title>The rice annotation project database (RAP-DB): 2008 update.</title>
        <authorList>
            <consortium name="The rice annotation project (RAP)"/>
        </authorList>
    </citation>
    <scope>GENOME REANNOTATION</scope>
    <source>
        <strain evidence="3">cv. Nipponbare</strain>
    </source>
</reference>
<dbReference type="AlphaFoldDB" id="Q6YYI7"/>
<evidence type="ECO:0000256" key="1">
    <source>
        <dbReference type="SAM" id="MobiDB-lite"/>
    </source>
</evidence>
<sequence>MALHCHCNPPCRHPLKVSNMTASGFRCARCRSRSFINIGDILEVLTNENYRSREHWVKLVLQLRPSPEVLPVCTQPPLLPPPLPLAIVAVLVVAVVAPPPLPSSSPSVRRRRSWSSSSRYRSWSPSSSSSLVVAPRPLPASAVTIRRRRHAASTNSRRSAASASSHCASSRAISGGGGDAPYFIDQVHAG</sequence>
<gene>
    <name evidence="2" type="primary">OJ9003_D08.14</name>
</gene>
<feature type="region of interest" description="Disordered" evidence="1">
    <location>
        <begin position="146"/>
        <end position="179"/>
    </location>
</feature>
<proteinExistence type="predicted"/>
<dbReference type="Proteomes" id="UP000000763">
    <property type="component" value="Chromosome 2"/>
</dbReference>
<organism evidence="2 3">
    <name type="scientific">Oryza sativa subsp. japonica</name>
    <name type="common">Rice</name>
    <dbReference type="NCBI Taxonomy" id="39947"/>
    <lineage>
        <taxon>Eukaryota</taxon>
        <taxon>Viridiplantae</taxon>
        <taxon>Streptophyta</taxon>
        <taxon>Embryophyta</taxon>
        <taxon>Tracheophyta</taxon>
        <taxon>Spermatophyta</taxon>
        <taxon>Magnoliopsida</taxon>
        <taxon>Liliopsida</taxon>
        <taxon>Poales</taxon>
        <taxon>Poaceae</taxon>
        <taxon>BOP clade</taxon>
        <taxon>Oryzoideae</taxon>
        <taxon>Oryzeae</taxon>
        <taxon>Oryzinae</taxon>
        <taxon>Oryza</taxon>
        <taxon>Oryza sativa</taxon>
    </lineage>
</organism>
<dbReference type="EMBL" id="AP005607">
    <property type="protein sequence ID" value="BAD16241.1"/>
    <property type="molecule type" value="Genomic_DNA"/>
</dbReference>
<evidence type="ECO:0000313" key="2">
    <source>
        <dbReference type="EMBL" id="BAD16241.1"/>
    </source>
</evidence>
<reference evidence="3" key="1">
    <citation type="journal article" date="2005" name="Nature">
        <title>The map-based sequence of the rice genome.</title>
        <authorList>
            <consortium name="International rice genome sequencing project (IRGSP)"/>
            <person name="Matsumoto T."/>
            <person name="Wu J."/>
            <person name="Kanamori H."/>
            <person name="Katayose Y."/>
            <person name="Fujisawa M."/>
            <person name="Namiki N."/>
            <person name="Mizuno H."/>
            <person name="Yamamoto K."/>
            <person name="Antonio B.A."/>
            <person name="Baba T."/>
            <person name="Sakata K."/>
            <person name="Nagamura Y."/>
            <person name="Aoki H."/>
            <person name="Arikawa K."/>
            <person name="Arita K."/>
            <person name="Bito T."/>
            <person name="Chiden Y."/>
            <person name="Fujitsuka N."/>
            <person name="Fukunaka R."/>
            <person name="Hamada M."/>
            <person name="Harada C."/>
            <person name="Hayashi A."/>
            <person name="Hijishita S."/>
            <person name="Honda M."/>
            <person name="Hosokawa S."/>
            <person name="Ichikawa Y."/>
            <person name="Idonuma A."/>
            <person name="Iijima M."/>
            <person name="Ikeda M."/>
            <person name="Ikeno M."/>
            <person name="Ito K."/>
            <person name="Ito S."/>
            <person name="Ito T."/>
            <person name="Ito Y."/>
            <person name="Ito Y."/>
            <person name="Iwabuchi A."/>
            <person name="Kamiya K."/>
            <person name="Karasawa W."/>
            <person name="Kurita K."/>
            <person name="Katagiri S."/>
            <person name="Kikuta A."/>
            <person name="Kobayashi H."/>
            <person name="Kobayashi N."/>
            <person name="Machita K."/>
            <person name="Maehara T."/>
            <person name="Masukawa M."/>
            <person name="Mizubayashi T."/>
            <person name="Mukai Y."/>
            <person name="Nagasaki H."/>
            <person name="Nagata Y."/>
            <person name="Naito S."/>
            <person name="Nakashima M."/>
            <person name="Nakama Y."/>
            <person name="Nakamichi Y."/>
            <person name="Nakamura M."/>
            <person name="Meguro A."/>
            <person name="Negishi M."/>
            <person name="Ohta I."/>
            <person name="Ohta T."/>
            <person name="Okamoto M."/>
            <person name="Ono N."/>
            <person name="Saji S."/>
            <person name="Sakaguchi M."/>
            <person name="Sakai K."/>
            <person name="Shibata M."/>
            <person name="Shimokawa T."/>
            <person name="Song J."/>
            <person name="Takazaki Y."/>
            <person name="Terasawa K."/>
            <person name="Tsugane M."/>
            <person name="Tsuji K."/>
            <person name="Ueda S."/>
            <person name="Waki K."/>
            <person name="Yamagata H."/>
            <person name="Yamamoto M."/>
            <person name="Yamamoto S."/>
            <person name="Yamane H."/>
            <person name="Yoshiki S."/>
            <person name="Yoshihara R."/>
            <person name="Yukawa K."/>
            <person name="Zhong H."/>
            <person name="Yano M."/>
            <person name="Yuan Q."/>
            <person name="Ouyang S."/>
            <person name="Liu J."/>
            <person name="Jones K.M."/>
            <person name="Gansberger K."/>
            <person name="Moffat K."/>
            <person name="Hill J."/>
            <person name="Bera J."/>
            <person name="Fadrosh D."/>
            <person name="Jin S."/>
            <person name="Johri S."/>
            <person name="Kim M."/>
            <person name="Overton L."/>
            <person name="Reardon M."/>
            <person name="Tsitrin T."/>
            <person name="Vuong H."/>
            <person name="Weaver B."/>
            <person name="Ciecko A."/>
            <person name="Tallon L."/>
            <person name="Jackson J."/>
            <person name="Pai G."/>
            <person name="Aken S.V."/>
            <person name="Utterback T."/>
            <person name="Reidmuller S."/>
            <person name="Feldblyum T."/>
            <person name="Hsiao J."/>
            <person name="Zismann V."/>
            <person name="Iobst S."/>
            <person name="de Vazeille A.R."/>
            <person name="Buell C.R."/>
            <person name="Ying K."/>
            <person name="Li Y."/>
            <person name="Lu T."/>
            <person name="Huang Y."/>
            <person name="Zhao Q."/>
            <person name="Feng Q."/>
            <person name="Zhang L."/>
            <person name="Zhu J."/>
            <person name="Weng Q."/>
            <person name="Mu J."/>
            <person name="Lu Y."/>
            <person name="Fan D."/>
            <person name="Liu Y."/>
            <person name="Guan J."/>
            <person name="Zhang Y."/>
            <person name="Yu S."/>
            <person name="Liu X."/>
            <person name="Zhang Y."/>
            <person name="Hong G."/>
            <person name="Han B."/>
            <person name="Choisne N."/>
            <person name="Demange N."/>
            <person name="Orjeda G."/>
            <person name="Samain S."/>
            <person name="Cattolico L."/>
            <person name="Pelletier E."/>
            <person name="Couloux A."/>
            <person name="Segurens B."/>
            <person name="Wincker P."/>
            <person name="D'Hont A."/>
            <person name="Scarpelli C."/>
            <person name="Weissenbach J."/>
            <person name="Salanoubat M."/>
            <person name="Quetier F."/>
            <person name="Yu Y."/>
            <person name="Kim H.R."/>
            <person name="Rambo T."/>
            <person name="Currie J."/>
            <person name="Collura K."/>
            <person name="Luo M."/>
            <person name="Yang T."/>
            <person name="Ammiraju J.S.S."/>
            <person name="Engler F."/>
            <person name="Soderlund C."/>
            <person name="Wing R.A."/>
            <person name="Palmer L.E."/>
            <person name="de la Bastide M."/>
            <person name="Spiegel L."/>
            <person name="Nascimento L."/>
            <person name="Zutavern T."/>
            <person name="O'Shaughnessy A."/>
            <person name="Dike S."/>
            <person name="Dedhia N."/>
            <person name="Preston R."/>
            <person name="Balija V."/>
            <person name="McCombie W.R."/>
            <person name="Chow T."/>
            <person name="Chen H."/>
            <person name="Chung M."/>
            <person name="Chen C."/>
            <person name="Shaw J."/>
            <person name="Wu H."/>
            <person name="Hsiao K."/>
            <person name="Chao Y."/>
            <person name="Chu M."/>
            <person name="Cheng C."/>
            <person name="Hour A."/>
            <person name="Lee P."/>
            <person name="Lin S."/>
            <person name="Lin Y."/>
            <person name="Liou J."/>
            <person name="Liu S."/>
            <person name="Hsing Y."/>
            <person name="Raghuvanshi S."/>
            <person name="Mohanty A."/>
            <person name="Bharti A.K."/>
            <person name="Gaur A."/>
            <person name="Gupta V."/>
            <person name="Kumar D."/>
            <person name="Ravi V."/>
            <person name="Vij S."/>
            <person name="Kapur A."/>
            <person name="Khurana P."/>
            <person name="Khurana P."/>
            <person name="Khurana J.P."/>
            <person name="Tyagi A.K."/>
            <person name="Gaikwad K."/>
            <person name="Singh A."/>
            <person name="Dalal V."/>
            <person name="Srivastava S."/>
            <person name="Dixit A."/>
            <person name="Pal A.K."/>
            <person name="Ghazi I.A."/>
            <person name="Yadav M."/>
            <person name="Pandit A."/>
            <person name="Bhargava A."/>
            <person name="Sureshbabu K."/>
            <person name="Batra K."/>
            <person name="Sharma T.R."/>
            <person name="Mohapatra T."/>
            <person name="Singh N.K."/>
            <person name="Messing J."/>
            <person name="Nelson A.B."/>
            <person name="Fuks G."/>
            <person name="Kavchok S."/>
            <person name="Keizer G."/>
            <person name="Linton E."/>
            <person name="Llaca V."/>
            <person name="Song R."/>
            <person name="Tanyolac B."/>
            <person name="Young S."/>
            <person name="Ho-Il K."/>
            <person name="Hahn J.H."/>
            <person name="Sangsakoo G."/>
            <person name="Vanavichit A."/>
            <person name="de Mattos Luiz.A.T."/>
            <person name="Zimmer P.D."/>
            <person name="Malone G."/>
            <person name="Dellagostin O."/>
            <person name="de Oliveira A.C."/>
            <person name="Bevan M."/>
            <person name="Bancroft I."/>
            <person name="Minx P."/>
            <person name="Cordum H."/>
            <person name="Wilson R."/>
            <person name="Cheng Z."/>
            <person name="Jin W."/>
            <person name="Jiang J."/>
            <person name="Leong S.A."/>
            <person name="Iwama H."/>
            <person name="Gojobori T."/>
            <person name="Itoh T."/>
            <person name="Niimura Y."/>
            <person name="Fujii Y."/>
            <person name="Habara T."/>
            <person name="Sakai H."/>
            <person name="Sato Y."/>
            <person name="Wilson G."/>
            <person name="Kumar K."/>
            <person name="McCouch S."/>
            <person name="Juretic N."/>
            <person name="Hoen D."/>
            <person name="Wright S."/>
            <person name="Bruskiewich R."/>
            <person name="Bureau T."/>
            <person name="Miyao A."/>
            <person name="Hirochika H."/>
            <person name="Nishikawa T."/>
            <person name="Kadowaki K."/>
            <person name="Sugiura M."/>
            <person name="Burr B."/>
            <person name="Sasaki T."/>
        </authorList>
    </citation>
    <scope>NUCLEOTIDE SEQUENCE [LARGE SCALE GENOMIC DNA]</scope>
    <source>
        <strain evidence="3">cv. Nipponbare</strain>
    </source>
</reference>
<protein>
    <submittedName>
        <fullName evidence="2">Uncharacterized protein</fullName>
    </submittedName>
</protein>
<accession>Q6YYI7</accession>
<evidence type="ECO:0000313" key="3">
    <source>
        <dbReference type="Proteomes" id="UP000000763"/>
    </source>
</evidence>